<evidence type="ECO:0000313" key="7">
    <source>
        <dbReference type="EMBL" id="KAB1068580.1"/>
    </source>
</evidence>
<evidence type="ECO:0000313" key="8">
    <source>
        <dbReference type="Proteomes" id="UP000441523"/>
    </source>
</evidence>
<name>A0A6N6MK56_9HYPH</name>
<reference evidence="7 8" key="1">
    <citation type="submission" date="2019-09" db="EMBL/GenBank/DDBJ databases">
        <title>YIM 132548 draft genome.</title>
        <authorList>
            <person name="Jiang L."/>
        </authorList>
    </citation>
    <scope>NUCLEOTIDE SEQUENCE [LARGE SCALE GENOMIC DNA]</scope>
    <source>
        <strain evidence="7 8">YIM 132548</strain>
    </source>
</reference>
<dbReference type="GO" id="GO:0003677">
    <property type="term" value="F:DNA binding"/>
    <property type="evidence" value="ECO:0007669"/>
    <property type="project" value="UniProtKB-UniRule"/>
</dbReference>
<evidence type="ECO:0000256" key="4">
    <source>
        <dbReference type="PROSITE-ProRule" id="PRU00335"/>
    </source>
</evidence>
<protein>
    <submittedName>
        <fullName evidence="7">TetR/AcrR family transcriptional regulator</fullName>
    </submittedName>
</protein>
<dbReference type="SUPFAM" id="SSF46689">
    <property type="entry name" value="Homeodomain-like"/>
    <property type="match status" value="1"/>
</dbReference>
<evidence type="ECO:0000259" key="6">
    <source>
        <dbReference type="PROSITE" id="PS50977"/>
    </source>
</evidence>
<gene>
    <name evidence="7" type="ORF">F6X51_26650</name>
</gene>
<evidence type="ECO:0000256" key="5">
    <source>
        <dbReference type="SAM" id="MobiDB-lite"/>
    </source>
</evidence>
<keyword evidence="2 4" id="KW-0238">DNA-binding</keyword>
<feature type="region of interest" description="Disordered" evidence="5">
    <location>
        <begin position="216"/>
        <end position="251"/>
    </location>
</feature>
<dbReference type="Pfam" id="PF00440">
    <property type="entry name" value="TetR_N"/>
    <property type="match status" value="1"/>
</dbReference>
<dbReference type="AlphaFoldDB" id="A0A6N6MK56"/>
<organism evidence="7 8">
    <name type="scientific">Methylobacterium planeticum</name>
    <dbReference type="NCBI Taxonomy" id="2615211"/>
    <lineage>
        <taxon>Bacteria</taxon>
        <taxon>Pseudomonadati</taxon>
        <taxon>Pseudomonadota</taxon>
        <taxon>Alphaproteobacteria</taxon>
        <taxon>Hyphomicrobiales</taxon>
        <taxon>Methylobacteriaceae</taxon>
        <taxon>Methylobacterium</taxon>
    </lineage>
</organism>
<evidence type="ECO:0000256" key="2">
    <source>
        <dbReference type="ARBA" id="ARBA00023125"/>
    </source>
</evidence>
<dbReference type="SUPFAM" id="SSF48498">
    <property type="entry name" value="Tetracyclin repressor-like, C-terminal domain"/>
    <property type="match status" value="1"/>
</dbReference>
<comment type="caution">
    <text evidence="7">The sequence shown here is derived from an EMBL/GenBank/DDBJ whole genome shotgun (WGS) entry which is preliminary data.</text>
</comment>
<evidence type="ECO:0000256" key="3">
    <source>
        <dbReference type="ARBA" id="ARBA00023163"/>
    </source>
</evidence>
<proteinExistence type="predicted"/>
<dbReference type="InterPro" id="IPR036271">
    <property type="entry name" value="Tet_transcr_reg_TetR-rel_C_sf"/>
</dbReference>
<keyword evidence="3" id="KW-0804">Transcription</keyword>
<dbReference type="PANTHER" id="PTHR47506">
    <property type="entry name" value="TRANSCRIPTIONAL REGULATORY PROTEIN"/>
    <property type="match status" value="1"/>
</dbReference>
<sequence>MARTTDRSERLAEAAERLFAERGYAAVAIRDVATAADIPAGAVFYHYPKKADLASAVAQRHRARIQEALDGIPAIGGGPRNALERLTTVLWSDDSGMARHGFGVARLSIDLAADGDDAAEARAVCRQALEAVEESVRRLLAEGLDPRAATSAATRVLMVWQGALVMAKAKGGEWMERAALPEVLSVLRDVVRMAEPYDASPQGAGAPKVCTASHARGRTAGSNEMKPGPLPELGGVEPPPPPRSAEGTGRRPVATPAEVLQAVGTILDQAGTPLKRRQLLAEVERILLAERGLGMPGRNPFENLLTIVSKDKARTFVNLTPHGIWIRARSYQPLGYAAGADWKHRPTRRARREA</sequence>
<keyword evidence="1" id="KW-0805">Transcription regulation</keyword>
<feature type="domain" description="HTH tetR-type" evidence="6">
    <location>
        <begin position="5"/>
        <end position="65"/>
    </location>
</feature>
<dbReference type="EMBL" id="VZZJ01000049">
    <property type="protein sequence ID" value="KAB1068580.1"/>
    <property type="molecule type" value="Genomic_DNA"/>
</dbReference>
<accession>A0A6N6MK56</accession>
<dbReference type="Gene3D" id="1.10.357.10">
    <property type="entry name" value="Tetracycline Repressor, domain 2"/>
    <property type="match status" value="1"/>
</dbReference>
<keyword evidence="8" id="KW-1185">Reference proteome</keyword>
<dbReference type="Proteomes" id="UP000441523">
    <property type="component" value="Unassembled WGS sequence"/>
</dbReference>
<dbReference type="PROSITE" id="PS50977">
    <property type="entry name" value="HTH_TETR_2"/>
    <property type="match status" value="1"/>
</dbReference>
<evidence type="ECO:0000256" key="1">
    <source>
        <dbReference type="ARBA" id="ARBA00023015"/>
    </source>
</evidence>
<dbReference type="InterPro" id="IPR009057">
    <property type="entry name" value="Homeodomain-like_sf"/>
</dbReference>
<dbReference type="PANTHER" id="PTHR47506:SF3">
    <property type="entry name" value="HTH-TYPE TRANSCRIPTIONAL REGULATOR LMRA"/>
    <property type="match status" value="1"/>
</dbReference>
<feature type="DNA-binding region" description="H-T-H motif" evidence="4">
    <location>
        <begin position="28"/>
        <end position="47"/>
    </location>
</feature>
<dbReference type="InterPro" id="IPR001647">
    <property type="entry name" value="HTH_TetR"/>
</dbReference>
<dbReference type="PRINTS" id="PR00455">
    <property type="entry name" value="HTHTETR"/>
</dbReference>